<keyword evidence="2" id="KW-1185">Reference proteome</keyword>
<dbReference type="OrthoDB" id="6100338at2759"/>
<dbReference type="Proteomes" id="UP000242188">
    <property type="component" value="Unassembled WGS sequence"/>
</dbReference>
<gene>
    <name evidence="1" type="ORF">KP79_PYT15600</name>
</gene>
<dbReference type="AlphaFoldDB" id="A0A210QFN0"/>
<accession>A0A210QFN0</accession>
<evidence type="ECO:0000313" key="1">
    <source>
        <dbReference type="EMBL" id="OWF47538.1"/>
    </source>
</evidence>
<name>A0A210QFN0_MIZYE</name>
<protein>
    <submittedName>
        <fullName evidence="1">Uncharacterized protein</fullName>
    </submittedName>
</protein>
<reference evidence="1 2" key="1">
    <citation type="journal article" date="2017" name="Nat. Ecol. Evol.">
        <title>Scallop genome provides insights into evolution of bilaterian karyotype and development.</title>
        <authorList>
            <person name="Wang S."/>
            <person name="Zhang J."/>
            <person name="Jiao W."/>
            <person name="Li J."/>
            <person name="Xun X."/>
            <person name="Sun Y."/>
            <person name="Guo X."/>
            <person name="Huan P."/>
            <person name="Dong B."/>
            <person name="Zhang L."/>
            <person name="Hu X."/>
            <person name="Sun X."/>
            <person name="Wang J."/>
            <person name="Zhao C."/>
            <person name="Wang Y."/>
            <person name="Wang D."/>
            <person name="Huang X."/>
            <person name="Wang R."/>
            <person name="Lv J."/>
            <person name="Li Y."/>
            <person name="Zhang Z."/>
            <person name="Liu B."/>
            <person name="Lu W."/>
            <person name="Hui Y."/>
            <person name="Liang J."/>
            <person name="Zhou Z."/>
            <person name="Hou R."/>
            <person name="Li X."/>
            <person name="Liu Y."/>
            <person name="Li H."/>
            <person name="Ning X."/>
            <person name="Lin Y."/>
            <person name="Zhao L."/>
            <person name="Xing Q."/>
            <person name="Dou J."/>
            <person name="Li Y."/>
            <person name="Mao J."/>
            <person name="Guo H."/>
            <person name="Dou H."/>
            <person name="Li T."/>
            <person name="Mu C."/>
            <person name="Jiang W."/>
            <person name="Fu Q."/>
            <person name="Fu X."/>
            <person name="Miao Y."/>
            <person name="Liu J."/>
            <person name="Yu Q."/>
            <person name="Li R."/>
            <person name="Liao H."/>
            <person name="Li X."/>
            <person name="Kong Y."/>
            <person name="Jiang Z."/>
            <person name="Chourrout D."/>
            <person name="Li R."/>
            <person name="Bao Z."/>
        </authorList>
    </citation>
    <scope>NUCLEOTIDE SEQUENCE [LARGE SCALE GENOMIC DNA]</scope>
    <source>
        <strain evidence="1 2">PY_sf001</strain>
    </source>
</reference>
<dbReference type="EMBL" id="NEDP02003864">
    <property type="protein sequence ID" value="OWF47538.1"/>
    <property type="molecule type" value="Genomic_DNA"/>
</dbReference>
<evidence type="ECO:0000313" key="2">
    <source>
        <dbReference type="Proteomes" id="UP000242188"/>
    </source>
</evidence>
<comment type="caution">
    <text evidence="1">The sequence shown here is derived from an EMBL/GenBank/DDBJ whole genome shotgun (WGS) entry which is preliminary data.</text>
</comment>
<sequence length="200" mass="23424">MAKVNKLGLDDEMATPIFPLLPIPCSHLRSSNRKRAETARIREKWFNRKDCDVFGEHSDNIFRTKLLPPSLIRRQLTNNRNVRSATSIEWVRKDKPEVARWKKDFEEKFKNQVSKKATTKRLNYARVLYPTTPPQLKPVTDQNESNVTLFYTTNTRAPPRGISEMRGRYIVAPGWCSEHVSWQSSKNDKTLLEMHRHSLF</sequence>
<proteinExistence type="predicted"/>
<organism evidence="1 2">
    <name type="scientific">Mizuhopecten yessoensis</name>
    <name type="common">Japanese scallop</name>
    <name type="synonym">Patinopecten yessoensis</name>
    <dbReference type="NCBI Taxonomy" id="6573"/>
    <lineage>
        <taxon>Eukaryota</taxon>
        <taxon>Metazoa</taxon>
        <taxon>Spiralia</taxon>
        <taxon>Lophotrochozoa</taxon>
        <taxon>Mollusca</taxon>
        <taxon>Bivalvia</taxon>
        <taxon>Autobranchia</taxon>
        <taxon>Pteriomorphia</taxon>
        <taxon>Pectinida</taxon>
        <taxon>Pectinoidea</taxon>
        <taxon>Pectinidae</taxon>
        <taxon>Mizuhopecten</taxon>
    </lineage>
</organism>